<feature type="domain" description="Transposase IS200-like" evidence="1">
    <location>
        <begin position="9"/>
        <end position="145"/>
    </location>
</feature>
<organism evidence="2 3">
    <name type="scientific">Candidatus Gottesmanbacteria bacterium GW2011_GWB1_43_11</name>
    <dbReference type="NCBI Taxonomy" id="1618446"/>
    <lineage>
        <taxon>Bacteria</taxon>
        <taxon>Candidatus Gottesmaniibacteriota</taxon>
    </lineage>
</organism>
<dbReference type="Gene3D" id="3.30.70.1290">
    <property type="entry name" value="Transposase IS200-like"/>
    <property type="match status" value="1"/>
</dbReference>
<dbReference type="SUPFAM" id="SSF143422">
    <property type="entry name" value="Transposase IS200-like"/>
    <property type="match status" value="1"/>
</dbReference>
<dbReference type="GO" id="GO:0006313">
    <property type="term" value="P:DNA transposition"/>
    <property type="evidence" value="ECO:0007669"/>
    <property type="project" value="InterPro"/>
</dbReference>
<reference evidence="2 3" key="1">
    <citation type="journal article" date="2015" name="Nature">
        <title>rRNA introns, odd ribosomes, and small enigmatic genomes across a large radiation of phyla.</title>
        <authorList>
            <person name="Brown C.T."/>
            <person name="Hug L.A."/>
            <person name="Thomas B.C."/>
            <person name="Sharon I."/>
            <person name="Castelle C.J."/>
            <person name="Singh A."/>
            <person name="Wilkins M.J."/>
            <person name="Williams K.H."/>
            <person name="Banfield J.F."/>
        </authorList>
    </citation>
    <scope>NUCLEOTIDE SEQUENCE [LARGE SCALE GENOMIC DNA]</scope>
</reference>
<protein>
    <recommendedName>
        <fullName evidence="1">Transposase IS200-like domain-containing protein</fullName>
    </recommendedName>
</protein>
<dbReference type="GO" id="GO:0003677">
    <property type="term" value="F:DNA binding"/>
    <property type="evidence" value="ECO:0007669"/>
    <property type="project" value="InterPro"/>
</dbReference>
<dbReference type="InterPro" id="IPR036515">
    <property type="entry name" value="Transposase_17_sf"/>
</dbReference>
<accession>A0A0G1FGE2</accession>
<dbReference type="GO" id="GO:0004803">
    <property type="term" value="F:transposase activity"/>
    <property type="evidence" value="ECO:0007669"/>
    <property type="project" value="InterPro"/>
</dbReference>
<dbReference type="AlphaFoldDB" id="A0A0G1FGE2"/>
<evidence type="ECO:0000313" key="3">
    <source>
        <dbReference type="Proteomes" id="UP000034050"/>
    </source>
</evidence>
<evidence type="ECO:0000259" key="1">
    <source>
        <dbReference type="SMART" id="SM01321"/>
    </source>
</evidence>
<dbReference type="InterPro" id="IPR002686">
    <property type="entry name" value="Transposase_17"/>
</dbReference>
<dbReference type="EMBL" id="LCFD01000014">
    <property type="protein sequence ID" value="KKS85918.1"/>
    <property type="molecule type" value="Genomic_DNA"/>
</dbReference>
<evidence type="ECO:0000313" key="2">
    <source>
        <dbReference type="EMBL" id="KKS85918.1"/>
    </source>
</evidence>
<dbReference type="PANTHER" id="PTHR34322">
    <property type="entry name" value="TRANSPOSASE, Y1_TNP DOMAIN-CONTAINING"/>
    <property type="match status" value="1"/>
</dbReference>
<dbReference type="PANTHER" id="PTHR34322:SF2">
    <property type="entry name" value="TRANSPOSASE IS200-LIKE DOMAIN-CONTAINING PROTEIN"/>
    <property type="match status" value="1"/>
</dbReference>
<proteinExistence type="predicted"/>
<name>A0A0G1FGE2_9BACT</name>
<sequence>MPRRLTPFVSREYYHLFSRSSFRQPILVRRKDIVTFSNMLRYYIQVAPPARYSLYKLNPERHLLDERKLITVISYCHMPTHFHLCVRQEVDRGIHLFMRKLLNSYSHYYKIRYGTRGSLFESVFKAVHVETDEQLVHLTRYHHLNPVTAGIVKHPVDYPYSSYHTYINGPSDLVDTSVVLSHFRSSKEYERFVINQKDYQKKLDKIKHLLLA</sequence>
<gene>
    <name evidence="2" type="ORF">UV61_C0014G0018</name>
</gene>
<dbReference type="Proteomes" id="UP000034050">
    <property type="component" value="Unassembled WGS sequence"/>
</dbReference>
<dbReference type="SMART" id="SM01321">
    <property type="entry name" value="Y1_Tnp"/>
    <property type="match status" value="1"/>
</dbReference>
<comment type="caution">
    <text evidence="2">The sequence shown here is derived from an EMBL/GenBank/DDBJ whole genome shotgun (WGS) entry which is preliminary data.</text>
</comment>